<dbReference type="SMART" id="SM00849">
    <property type="entry name" value="Lactamase_B"/>
    <property type="match status" value="1"/>
</dbReference>
<dbReference type="InterPro" id="IPR036866">
    <property type="entry name" value="RibonucZ/Hydroxyglut_hydro"/>
</dbReference>
<dbReference type="PANTHER" id="PTHR42978:SF2">
    <property type="entry name" value="102 KBASES UNSTABLE REGION: FROM 1 TO 119443"/>
    <property type="match status" value="1"/>
</dbReference>
<dbReference type="SUPFAM" id="SSF56281">
    <property type="entry name" value="Metallo-hydrolase/oxidoreductase"/>
    <property type="match status" value="1"/>
</dbReference>
<reference evidence="8 9" key="1">
    <citation type="journal article" date="2019" name="Sci. Rep.">
        <title>Comparative genomics of chytrid fungi reveal insights into the obligate biotrophic and pathogenic lifestyle of Synchytrium endobioticum.</title>
        <authorList>
            <person name="van de Vossenberg B.T.L.H."/>
            <person name="Warris S."/>
            <person name="Nguyen H.D.T."/>
            <person name="van Gent-Pelzer M.P.E."/>
            <person name="Joly D.L."/>
            <person name="van de Geest H.C."/>
            <person name="Bonants P.J.M."/>
            <person name="Smith D.S."/>
            <person name="Levesque C.A."/>
            <person name="van der Lee T.A.J."/>
        </authorList>
    </citation>
    <scope>NUCLEOTIDE SEQUENCE [LARGE SCALE GENOMIC DNA]</scope>
    <source>
        <strain evidence="8 9">LEV6574</strain>
    </source>
</reference>
<protein>
    <recommendedName>
        <fullName evidence="7">Metallo-beta-lactamase domain-containing protein</fullName>
    </recommendedName>
</protein>
<comment type="similarity">
    <text evidence="2">Belongs to the metallo-beta-lactamase superfamily.</text>
</comment>
<dbReference type="PANTHER" id="PTHR42978">
    <property type="entry name" value="QUORUM-QUENCHING LACTONASE YTNP-RELATED-RELATED"/>
    <property type="match status" value="1"/>
</dbReference>
<dbReference type="EMBL" id="QEAM01000128">
    <property type="protein sequence ID" value="TPX45789.1"/>
    <property type="molecule type" value="Genomic_DNA"/>
</dbReference>
<keyword evidence="5" id="KW-0862">Zinc</keyword>
<evidence type="ECO:0000313" key="8">
    <source>
        <dbReference type="EMBL" id="TPX45789.1"/>
    </source>
</evidence>
<dbReference type="InterPro" id="IPR051013">
    <property type="entry name" value="MBL_superfamily_lactonases"/>
</dbReference>
<name>A0A507D2Q4_9FUNG</name>
<keyword evidence="6" id="KW-1133">Transmembrane helix</keyword>
<feature type="transmembrane region" description="Helical" evidence="6">
    <location>
        <begin position="21"/>
        <end position="43"/>
    </location>
</feature>
<proteinExistence type="inferred from homology"/>
<dbReference type="GO" id="GO:0046872">
    <property type="term" value="F:metal ion binding"/>
    <property type="evidence" value="ECO:0007669"/>
    <property type="project" value="UniProtKB-KW"/>
</dbReference>
<evidence type="ECO:0000256" key="4">
    <source>
        <dbReference type="ARBA" id="ARBA00022801"/>
    </source>
</evidence>
<evidence type="ECO:0000256" key="5">
    <source>
        <dbReference type="ARBA" id="ARBA00022833"/>
    </source>
</evidence>
<evidence type="ECO:0000256" key="6">
    <source>
        <dbReference type="SAM" id="Phobius"/>
    </source>
</evidence>
<organism evidence="8 9">
    <name type="scientific">Synchytrium endobioticum</name>
    <dbReference type="NCBI Taxonomy" id="286115"/>
    <lineage>
        <taxon>Eukaryota</taxon>
        <taxon>Fungi</taxon>
        <taxon>Fungi incertae sedis</taxon>
        <taxon>Chytridiomycota</taxon>
        <taxon>Chytridiomycota incertae sedis</taxon>
        <taxon>Chytridiomycetes</taxon>
        <taxon>Synchytriales</taxon>
        <taxon>Synchytriaceae</taxon>
        <taxon>Synchytrium</taxon>
    </lineage>
</organism>
<accession>A0A507D2Q4</accession>
<evidence type="ECO:0000259" key="7">
    <source>
        <dbReference type="SMART" id="SM00849"/>
    </source>
</evidence>
<dbReference type="InterPro" id="IPR001279">
    <property type="entry name" value="Metallo-B-lactamas"/>
</dbReference>
<dbReference type="CDD" id="cd07730">
    <property type="entry name" value="metallo-hydrolase-like_MBL-fold"/>
    <property type="match status" value="1"/>
</dbReference>
<dbReference type="Proteomes" id="UP000320475">
    <property type="component" value="Unassembled WGS sequence"/>
</dbReference>
<comment type="cofactor">
    <cofactor evidence="1">
        <name>Zn(2+)</name>
        <dbReference type="ChEBI" id="CHEBI:29105"/>
    </cofactor>
</comment>
<gene>
    <name evidence="8" type="ORF">SeLEV6574_g03639</name>
</gene>
<keyword evidence="6" id="KW-0472">Membrane</keyword>
<evidence type="ECO:0000256" key="3">
    <source>
        <dbReference type="ARBA" id="ARBA00022723"/>
    </source>
</evidence>
<keyword evidence="4" id="KW-0378">Hydrolase</keyword>
<evidence type="ECO:0000313" key="9">
    <source>
        <dbReference type="Proteomes" id="UP000320475"/>
    </source>
</evidence>
<dbReference type="GO" id="GO:0016787">
    <property type="term" value="F:hydrolase activity"/>
    <property type="evidence" value="ECO:0007669"/>
    <property type="project" value="UniProtKB-KW"/>
</dbReference>
<dbReference type="Gene3D" id="3.60.15.10">
    <property type="entry name" value="Ribonuclease Z/Hydroxyacylglutathione hydrolase-like"/>
    <property type="match status" value="1"/>
</dbReference>
<feature type="domain" description="Metallo-beta-lactamase" evidence="7">
    <location>
        <begin position="61"/>
        <end position="292"/>
    </location>
</feature>
<dbReference type="OrthoDB" id="10250730at2759"/>
<sequence>MYTVRPPPGHPDNNRVKNLPFADLPCGMNFVTVFAMIAGYMFMPESFALANGSSTHHIRVPSLAFYIEHPNGKKAMFDLGMRKDTESNPPMIKRLMHETWKPTVPKDPRDYLEEARMAHESIDYIFISHPHFDHSGDIYRFPKSQLVVGQGTLAHVGNAWPTNPNGSYRSDSIKLTDGRNTTEIEYTDKMVGAFETTFDFFGDGSFILVDAPGHCAGHMLALARISPTQYVLFGGDAAHHRDIYRQLTKPGVFDLGNGHAVSVHNDFDEAWSTILKIHRASLESNVMVLLAHDHQLLPEGLPLFPHALNGWVIDQMNA</sequence>
<comment type="caution">
    <text evidence="8">The sequence shown here is derived from an EMBL/GenBank/DDBJ whole genome shotgun (WGS) entry which is preliminary data.</text>
</comment>
<keyword evidence="3" id="KW-0479">Metal-binding</keyword>
<keyword evidence="6" id="KW-0812">Transmembrane</keyword>
<evidence type="ECO:0000256" key="1">
    <source>
        <dbReference type="ARBA" id="ARBA00001947"/>
    </source>
</evidence>
<dbReference type="Pfam" id="PF00753">
    <property type="entry name" value="Lactamase_B"/>
    <property type="match status" value="1"/>
</dbReference>
<dbReference type="AlphaFoldDB" id="A0A507D2Q4"/>
<evidence type="ECO:0000256" key="2">
    <source>
        <dbReference type="ARBA" id="ARBA00007749"/>
    </source>
</evidence>